<organism evidence="16 17">
    <name type="scientific">Pontivivens insulae</name>
    <dbReference type="NCBI Taxonomy" id="1639689"/>
    <lineage>
        <taxon>Bacteria</taxon>
        <taxon>Pseudomonadati</taxon>
        <taxon>Pseudomonadota</taxon>
        <taxon>Alphaproteobacteria</taxon>
        <taxon>Rhodobacterales</taxon>
        <taxon>Paracoccaceae</taxon>
        <taxon>Pontivivens</taxon>
    </lineage>
</organism>
<keyword evidence="15" id="KW-0175">Coiled coil</keyword>
<evidence type="ECO:0000313" key="17">
    <source>
        <dbReference type="Proteomes" id="UP000244932"/>
    </source>
</evidence>
<evidence type="ECO:0000256" key="14">
    <source>
        <dbReference type="RuleBase" id="RU003848"/>
    </source>
</evidence>
<evidence type="ECO:0000256" key="4">
    <source>
        <dbReference type="ARBA" id="ARBA00022692"/>
    </source>
</evidence>
<dbReference type="GO" id="GO:0046933">
    <property type="term" value="F:proton-transporting ATP synthase activity, rotational mechanism"/>
    <property type="evidence" value="ECO:0007669"/>
    <property type="project" value="UniProtKB-UniRule"/>
</dbReference>
<dbReference type="OrthoDB" id="8479836at2"/>
<protein>
    <recommendedName>
        <fullName evidence="13">ATP synthase subunit b</fullName>
    </recommendedName>
    <alternativeName>
        <fullName evidence="13">ATP synthase F(0) sector subunit b</fullName>
    </alternativeName>
    <alternativeName>
        <fullName evidence="13">ATPase subunit I</fullName>
    </alternativeName>
    <alternativeName>
        <fullName evidence="13">F-type ATPase subunit b</fullName>
        <shortName evidence="13">F-ATPase subunit b</shortName>
    </alternativeName>
</protein>
<comment type="function">
    <text evidence="11">Component of the F(0) channel, it forms part of the peripheral stalk, linking F(1) to F(0). The b'-subunit is a diverged and duplicated form of b found in plants and photosynthetic bacteria.</text>
</comment>
<dbReference type="Proteomes" id="UP000244932">
    <property type="component" value="Unassembled WGS sequence"/>
</dbReference>
<keyword evidence="5 13" id="KW-0375">Hydrogen ion transport</keyword>
<dbReference type="RefSeq" id="WP_108783497.1">
    <property type="nucleotide sequence ID" value="NZ_OMKW01000004.1"/>
</dbReference>
<evidence type="ECO:0000256" key="12">
    <source>
        <dbReference type="ARBA" id="ARBA00037847"/>
    </source>
</evidence>
<evidence type="ECO:0000256" key="5">
    <source>
        <dbReference type="ARBA" id="ARBA00022781"/>
    </source>
</evidence>
<comment type="subunit">
    <text evidence="13">F-type ATPases have 2 components, F(1) - the catalytic core - and F(0) - the membrane proton channel. F(1) has five subunits: alpha(3), beta(3), gamma(1), delta(1), epsilon(1). F(0) has three main subunits: a(1), b(2) and c(10-14). The alpha and beta chains form an alternating ring which encloses part of the gamma chain. F(1) is attached to F(0) by a central stalk formed by the gamma and epsilon chains, while a peripheral stalk is formed by the delta and b chains.</text>
</comment>
<keyword evidence="17" id="KW-1185">Reference proteome</keyword>
<evidence type="ECO:0000256" key="1">
    <source>
        <dbReference type="ARBA" id="ARBA00005513"/>
    </source>
</evidence>
<dbReference type="PANTHER" id="PTHR33445:SF1">
    <property type="entry name" value="ATP SYNTHASE SUBUNIT B"/>
    <property type="match status" value="1"/>
</dbReference>
<dbReference type="HAMAP" id="MF_01398">
    <property type="entry name" value="ATP_synth_b_bprime"/>
    <property type="match status" value="1"/>
</dbReference>
<dbReference type="PANTHER" id="PTHR33445">
    <property type="entry name" value="ATP SYNTHASE SUBUNIT B', CHLOROPLASTIC"/>
    <property type="match status" value="1"/>
</dbReference>
<dbReference type="GO" id="GO:0012505">
    <property type="term" value="C:endomembrane system"/>
    <property type="evidence" value="ECO:0007669"/>
    <property type="project" value="UniProtKB-SubCell"/>
</dbReference>
<sequence>MDFLYNTDIVVAIAFVIFIGILLYVGVPGMVTKLLDERAEKIKADIAEARELREEAQQLLASYERKQKEVEELSAEIVSKAREDAQAAAAQAKVELEQSIARRLDSAKDQIASAESAAMKEVKDRAVAVAVAAARDVITDKMDASRANALIDDAIGEVGQKLH</sequence>
<feature type="coiled-coil region" evidence="15">
    <location>
        <begin position="32"/>
        <end position="102"/>
    </location>
</feature>
<evidence type="ECO:0000256" key="15">
    <source>
        <dbReference type="SAM" id="Coils"/>
    </source>
</evidence>
<reference evidence="16 17" key="1">
    <citation type="submission" date="2018-03" db="EMBL/GenBank/DDBJ databases">
        <authorList>
            <person name="Keele B.F."/>
        </authorList>
    </citation>
    <scope>NUCLEOTIDE SEQUENCE [LARGE SCALE GENOMIC DNA]</scope>
    <source>
        <strain evidence="16 17">CeCT 8812</strain>
    </source>
</reference>
<dbReference type="GO" id="GO:0046961">
    <property type="term" value="F:proton-transporting ATPase activity, rotational mechanism"/>
    <property type="evidence" value="ECO:0007669"/>
    <property type="project" value="TreeGrafter"/>
</dbReference>
<name>A0A2R8AF30_9RHOB</name>
<dbReference type="InterPro" id="IPR050059">
    <property type="entry name" value="ATP_synthase_B_chain"/>
</dbReference>
<comment type="subcellular location">
    <subcellularLocation>
        <location evidence="13">Cell membrane</location>
        <topology evidence="13">Single-pass membrane protein</topology>
    </subcellularLocation>
    <subcellularLocation>
        <location evidence="12">Endomembrane system</location>
        <topology evidence="12">Single-pass membrane protein</topology>
    </subcellularLocation>
</comment>
<gene>
    <name evidence="13 16" type="primary">atpF</name>
    <name evidence="16" type="ORF">POI8812_03140</name>
</gene>
<evidence type="ECO:0000256" key="13">
    <source>
        <dbReference type="HAMAP-Rule" id="MF_01398"/>
    </source>
</evidence>
<dbReference type="GO" id="GO:0005886">
    <property type="term" value="C:plasma membrane"/>
    <property type="evidence" value="ECO:0007669"/>
    <property type="project" value="UniProtKB-SubCell"/>
</dbReference>
<keyword evidence="13" id="KW-1003">Cell membrane</keyword>
<keyword evidence="8 13" id="KW-0472">Membrane</keyword>
<evidence type="ECO:0000256" key="7">
    <source>
        <dbReference type="ARBA" id="ARBA00023065"/>
    </source>
</evidence>
<evidence type="ECO:0000256" key="6">
    <source>
        <dbReference type="ARBA" id="ARBA00022989"/>
    </source>
</evidence>
<keyword evidence="3 13" id="KW-0138">CF(0)</keyword>
<accession>A0A2R8AF30</accession>
<evidence type="ECO:0000256" key="11">
    <source>
        <dbReference type="ARBA" id="ARBA00025614"/>
    </source>
</evidence>
<evidence type="ECO:0000256" key="8">
    <source>
        <dbReference type="ARBA" id="ARBA00023136"/>
    </source>
</evidence>
<keyword evidence="9 13" id="KW-0066">ATP synthesis</keyword>
<evidence type="ECO:0000256" key="2">
    <source>
        <dbReference type="ARBA" id="ARBA00022448"/>
    </source>
</evidence>
<evidence type="ECO:0000256" key="3">
    <source>
        <dbReference type="ARBA" id="ARBA00022547"/>
    </source>
</evidence>
<dbReference type="GO" id="GO:0045259">
    <property type="term" value="C:proton-transporting ATP synthase complex"/>
    <property type="evidence" value="ECO:0007669"/>
    <property type="project" value="UniProtKB-KW"/>
</dbReference>
<keyword evidence="2 13" id="KW-0813">Transport</keyword>
<dbReference type="EMBL" id="OMKW01000004">
    <property type="protein sequence ID" value="SPF30797.1"/>
    <property type="molecule type" value="Genomic_DNA"/>
</dbReference>
<evidence type="ECO:0000313" key="16">
    <source>
        <dbReference type="EMBL" id="SPF30797.1"/>
    </source>
</evidence>
<evidence type="ECO:0000256" key="9">
    <source>
        <dbReference type="ARBA" id="ARBA00023310"/>
    </source>
</evidence>
<dbReference type="InterPro" id="IPR002146">
    <property type="entry name" value="ATP_synth_b/b'su_bac/chlpt"/>
</dbReference>
<feature type="transmembrane region" description="Helical" evidence="13">
    <location>
        <begin position="12"/>
        <end position="31"/>
    </location>
</feature>
<dbReference type="CDD" id="cd06503">
    <property type="entry name" value="ATP-synt_Fo_b"/>
    <property type="match status" value="1"/>
</dbReference>
<dbReference type="Pfam" id="PF00430">
    <property type="entry name" value="ATP-synt_B"/>
    <property type="match status" value="1"/>
</dbReference>
<comment type="function">
    <text evidence="10 13">F(1)F(0) ATP synthase produces ATP from ADP in the presence of a proton or sodium gradient. F-type ATPases consist of two structural domains, F(1) containing the extramembraneous catalytic core and F(0) containing the membrane proton channel, linked together by a central stalk and a peripheral stalk. During catalysis, ATP synthesis in the catalytic domain of F(1) is coupled via a rotary mechanism of the central stalk subunits to proton translocation.</text>
</comment>
<comment type="similarity">
    <text evidence="1 13 14">Belongs to the ATPase B chain family.</text>
</comment>
<evidence type="ECO:0000256" key="10">
    <source>
        <dbReference type="ARBA" id="ARBA00025198"/>
    </source>
</evidence>
<proteinExistence type="inferred from homology"/>
<dbReference type="AlphaFoldDB" id="A0A2R8AF30"/>
<keyword evidence="7 13" id="KW-0406">Ion transport</keyword>
<keyword evidence="6 13" id="KW-1133">Transmembrane helix</keyword>
<keyword evidence="4 13" id="KW-0812">Transmembrane</keyword>